<proteinExistence type="predicted"/>
<keyword evidence="4" id="KW-1185">Reference proteome</keyword>
<evidence type="ECO:0000313" key="4">
    <source>
        <dbReference type="Proteomes" id="UP000218811"/>
    </source>
</evidence>
<dbReference type="PRINTS" id="PR00625">
    <property type="entry name" value="JDOMAIN"/>
</dbReference>
<dbReference type="OrthoDB" id="10250354at2759"/>
<accession>A0A2H3J2Z0</accession>
<dbReference type="GO" id="GO:0005783">
    <property type="term" value="C:endoplasmic reticulum"/>
    <property type="evidence" value="ECO:0007669"/>
    <property type="project" value="TreeGrafter"/>
</dbReference>
<dbReference type="AlphaFoldDB" id="A0A2H3J2Z0"/>
<dbReference type="EMBL" id="KB467887">
    <property type="protein sequence ID" value="PCH36602.1"/>
    <property type="molecule type" value="Genomic_DNA"/>
</dbReference>
<sequence>MLVPILSMLGWMYLPDIVTRQILRFFHRFLNYTLRRPIPPPNTPQYWQQYRYTYALVITGYVVFHSRAVARSTKPNYYEMLGVDPSADENALKVAFRQFARKKHPDRVGPEGEALFIEVRDAFEALKNPVTRFAYDRFGSEALEWDHCSTPLDYIRYGLMQSAGFHAISAAALVLLSVIGGPSQVSYVSATVK</sequence>
<dbReference type="InterPro" id="IPR036869">
    <property type="entry name" value="J_dom_sf"/>
</dbReference>
<dbReference type="GO" id="GO:0051787">
    <property type="term" value="F:misfolded protein binding"/>
    <property type="evidence" value="ECO:0007669"/>
    <property type="project" value="TreeGrafter"/>
</dbReference>
<evidence type="ECO:0000256" key="1">
    <source>
        <dbReference type="ARBA" id="ARBA00023186"/>
    </source>
</evidence>
<keyword evidence="1" id="KW-0143">Chaperone</keyword>
<dbReference type="PANTHER" id="PTHR44360">
    <property type="entry name" value="DNAJ HOMOLOG SUBFAMILY B MEMBER 9"/>
    <property type="match status" value="1"/>
</dbReference>
<protein>
    <submittedName>
        <fullName evidence="3">Chaperone J-domain-containing protein</fullName>
    </submittedName>
</protein>
<dbReference type="InterPro" id="IPR051948">
    <property type="entry name" value="Hsp70_co-chaperone_J-domain"/>
</dbReference>
<dbReference type="OMA" id="CFIANLM"/>
<dbReference type="SUPFAM" id="SSF46565">
    <property type="entry name" value="Chaperone J-domain"/>
    <property type="match status" value="1"/>
</dbReference>
<name>A0A2H3J2Z0_WOLCO</name>
<dbReference type="STRING" id="742152.A0A2H3J2Z0"/>
<dbReference type="Gene3D" id="1.10.287.110">
    <property type="entry name" value="DnaJ domain"/>
    <property type="match status" value="1"/>
</dbReference>
<organism evidence="3 4">
    <name type="scientific">Wolfiporia cocos (strain MD-104)</name>
    <name type="common">Brown rot fungus</name>
    <dbReference type="NCBI Taxonomy" id="742152"/>
    <lineage>
        <taxon>Eukaryota</taxon>
        <taxon>Fungi</taxon>
        <taxon>Dikarya</taxon>
        <taxon>Basidiomycota</taxon>
        <taxon>Agaricomycotina</taxon>
        <taxon>Agaricomycetes</taxon>
        <taxon>Polyporales</taxon>
        <taxon>Phaeolaceae</taxon>
        <taxon>Wolfiporia</taxon>
    </lineage>
</organism>
<evidence type="ECO:0000313" key="3">
    <source>
        <dbReference type="EMBL" id="PCH36602.1"/>
    </source>
</evidence>
<dbReference type="PROSITE" id="PS50076">
    <property type="entry name" value="DNAJ_2"/>
    <property type="match status" value="1"/>
</dbReference>
<dbReference type="GO" id="GO:0051087">
    <property type="term" value="F:protein-folding chaperone binding"/>
    <property type="evidence" value="ECO:0007669"/>
    <property type="project" value="TreeGrafter"/>
</dbReference>
<dbReference type="CDD" id="cd06257">
    <property type="entry name" value="DnaJ"/>
    <property type="match status" value="1"/>
</dbReference>
<dbReference type="Pfam" id="PF00226">
    <property type="entry name" value="DnaJ"/>
    <property type="match status" value="1"/>
</dbReference>
<feature type="domain" description="J" evidence="2">
    <location>
        <begin position="76"/>
        <end position="139"/>
    </location>
</feature>
<reference evidence="3 4" key="1">
    <citation type="journal article" date="2012" name="Science">
        <title>The Paleozoic origin of enzymatic lignin decomposition reconstructed from 31 fungal genomes.</title>
        <authorList>
            <person name="Floudas D."/>
            <person name="Binder M."/>
            <person name="Riley R."/>
            <person name="Barry K."/>
            <person name="Blanchette R.A."/>
            <person name="Henrissat B."/>
            <person name="Martinez A.T."/>
            <person name="Otillar R."/>
            <person name="Spatafora J.W."/>
            <person name="Yadav J.S."/>
            <person name="Aerts A."/>
            <person name="Benoit I."/>
            <person name="Boyd A."/>
            <person name="Carlson A."/>
            <person name="Copeland A."/>
            <person name="Coutinho P.M."/>
            <person name="de Vries R.P."/>
            <person name="Ferreira P."/>
            <person name="Findley K."/>
            <person name="Foster B."/>
            <person name="Gaskell J."/>
            <person name="Glotzer D."/>
            <person name="Gorecki P."/>
            <person name="Heitman J."/>
            <person name="Hesse C."/>
            <person name="Hori C."/>
            <person name="Igarashi K."/>
            <person name="Jurgens J.A."/>
            <person name="Kallen N."/>
            <person name="Kersten P."/>
            <person name="Kohler A."/>
            <person name="Kuees U."/>
            <person name="Kumar T.K.A."/>
            <person name="Kuo A."/>
            <person name="LaButti K."/>
            <person name="Larrondo L.F."/>
            <person name="Lindquist E."/>
            <person name="Ling A."/>
            <person name="Lombard V."/>
            <person name="Lucas S."/>
            <person name="Lundell T."/>
            <person name="Martin R."/>
            <person name="McLaughlin D.J."/>
            <person name="Morgenstern I."/>
            <person name="Morin E."/>
            <person name="Murat C."/>
            <person name="Nagy L.G."/>
            <person name="Nolan M."/>
            <person name="Ohm R.A."/>
            <person name="Patyshakuliyeva A."/>
            <person name="Rokas A."/>
            <person name="Ruiz-Duenas F.J."/>
            <person name="Sabat G."/>
            <person name="Salamov A."/>
            <person name="Samejima M."/>
            <person name="Schmutz J."/>
            <person name="Slot J.C."/>
            <person name="St John F."/>
            <person name="Stenlid J."/>
            <person name="Sun H."/>
            <person name="Sun S."/>
            <person name="Syed K."/>
            <person name="Tsang A."/>
            <person name="Wiebenga A."/>
            <person name="Young D."/>
            <person name="Pisabarro A."/>
            <person name="Eastwood D.C."/>
            <person name="Martin F."/>
            <person name="Cullen D."/>
            <person name="Grigoriev I.V."/>
            <person name="Hibbett D.S."/>
        </authorList>
    </citation>
    <scope>NUCLEOTIDE SEQUENCE [LARGE SCALE GENOMIC DNA]</scope>
    <source>
        <strain evidence="3 4">MD-104</strain>
    </source>
</reference>
<dbReference type="SMART" id="SM00271">
    <property type="entry name" value="DnaJ"/>
    <property type="match status" value="1"/>
</dbReference>
<dbReference type="Proteomes" id="UP000218811">
    <property type="component" value="Unassembled WGS sequence"/>
</dbReference>
<dbReference type="PANTHER" id="PTHR44360:SF1">
    <property type="entry name" value="DNAJ HOMOLOG SUBFAMILY B MEMBER 9"/>
    <property type="match status" value="1"/>
</dbReference>
<gene>
    <name evidence="3" type="ORF">WOLCODRAFT_82592</name>
</gene>
<dbReference type="InterPro" id="IPR001623">
    <property type="entry name" value="DnaJ_domain"/>
</dbReference>
<evidence type="ECO:0000259" key="2">
    <source>
        <dbReference type="PROSITE" id="PS50076"/>
    </source>
</evidence>
<dbReference type="GO" id="GO:0036503">
    <property type="term" value="P:ERAD pathway"/>
    <property type="evidence" value="ECO:0007669"/>
    <property type="project" value="TreeGrafter"/>
</dbReference>